<dbReference type="PANTHER" id="PTHR42685">
    <property type="entry name" value="GERANYLGERANYL DIPHOSPHATE REDUCTASE"/>
    <property type="match status" value="1"/>
</dbReference>
<dbReference type="RefSeq" id="WP_319953420.1">
    <property type="nucleotide sequence ID" value="NZ_JAXAVX010000002.1"/>
</dbReference>
<dbReference type="InterPro" id="IPR050407">
    <property type="entry name" value="Geranylgeranyl_reductase"/>
</dbReference>
<protein>
    <submittedName>
        <fullName evidence="3">NAD(P)/FAD-dependent oxidoreductase</fullName>
        <ecNumber evidence="3">1.-.-.-</ecNumber>
    </submittedName>
</protein>
<keyword evidence="4" id="KW-1185">Reference proteome</keyword>
<name>A0ABU4VHK8_9ACTN</name>
<dbReference type="Pfam" id="PF01494">
    <property type="entry name" value="FAD_binding_3"/>
    <property type="match status" value="1"/>
</dbReference>
<reference evidence="3 4" key="1">
    <citation type="submission" date="2023-11" db="EMBL/GenBank/DDBJ databases">
        <authorList>
            <person name="Xu M."/>
            <person name="Jiang T."/>
        </authorList>
    </citation>
    <scope>NUCLEOTIDE SEQUENCE [LARGE SCALE GENOMIC DNA]</scope>
    <source>
        <strain evidence="3 4">SD</strain>
    </source>
</reference>
<dbReference type="EMBL" id="JAXAVX010000002">
    <property type="protein sequence ID" value="MDX8151268.1"/>
    <property type="molecule type" value="Genomic_DNA"/>
</dbReference>
<evidence type="ECO:0000256" key="1">
    <source>
        <dbReference type="SAM" id="MobiDB-lite"/>
    </source>
</evidence>
<dbReference type="Gene3D" id="3.50.50.60">
    <property type="entry name" value="FAD/NAD(P)-binding domain"/>
    <property type="match status" value="1"/>
</dbReference>
<dbReference type="InterPro" id="IPR036188">
    <property type="entry name" value="FAD/NAD-bd_sf"/>
</dbReference>
<dbReference type="SUPFAM" id="SSF51905">
    <property type="entry name" value="FAD/NAD(P)-binding domain"/>
    <property type="match status" value="1"/>
</dbReference>
<sequence>MPTEESTVDVPCESADVVVVGSRLGGCAAAIPLARAGRRVIALDRMSFPSDQLSTHVLMPAGVMEIERMGALRRVLEECDPSHVRGVRMQAETSHAVERWAATESGIDFGLCVPRDLLDVQLVATAREQGVDVRERCAFQALRWRGGRVAGVRYLDADGQPHDIRCSLVIGADGRRSPVAAAAGASRPYRMSRNGRGLVFRYVDDPLAGTGDEGTRVYYQLREGDSFGLCFPAAPKGRALVLFMGPREEVAEARRDPDGYWRRKLSQHALLRARLAGVDWSTASKIRSTADVTAYFRASSGPGWALVGDAAHFKDPVTAQGMRDAMWMGRTLAEHVLPQLDDPLAIDRATRVWEHERDRHCLPAWHFANLDTRVETQSPTICELVREGGRTPDPDLSDLFGRGRTLQQIAPLPRLLKVTTKALIAGERPRAETIARALPELRTELEIRRERWRDAFREARLVHGSDHPDPEMPAAPPVVSLPPLADEGPAPIAALVPDAPVVGAAGAVARPGPSGRRPAAGRERRTTREEVAA</sequence>
<dbReference type="Proteomes" id="UP001277761">
    <property type="component" value="Unassembled WGS sequence"/>
</dbReference>
<dbReference type="PANTHER" id="PTHR42685:SF22">
    <property type="entry name" value="CONDITIONED MEDIUM FACTOR RECEPTOR 1"/>
    <property type="match status" value="1"/>
</dbReference>
<feature type="compositionally biased region" description="Low complexity" evidence="1">
    <location>
        <begin position="505"/>
        <end position="518"/>
    </location>
</feature>
<evidence type="ECO:0000259" key="2">
    <source>
        <dbReference type="Pfam" id="PF01494"/>
    </source>
</evidence>
<dbReference type="PRINTS" id="PR00420">
    <property type="entry name" value="RNGMNOXGNASE"/>
</dbReference>
<dbReference type="GO" id="GO:0016491">
    <property type="term" value="F:oxidoreductase activity"/>
    <property type="evidence" value="ECO:0007669"/>
    <property type="project" value="UniProtKB-KW"/>
</dbReference>
<feature type="region of interest" description="Disordered" evidence="1">
    <location>
        <begin position="505"/>
        <end position="533"/>
    </location>
</feature>
<evidence type="ECO:0000313" key="3">
    <source>
        <dbReference type="EMBL" id="MDX8151268.1"/>
    </source>
</evidence>
<dbReference type="InterPro" id="IPR002938">
    <property type="entry name" value="FAD-bd"/>
</dbReference>
<comment type="caution">
    <text evidence="3">The sequence shown here is derived from an EMBL/GenBank/DDBJ whole genome shotgun (WGS) entry which is preliminary data.</text>
</comment>
<evidence type="ECO:0000313" key="4">
    <source>
        <dbReference type="Proteomes" id="UP001277761"/>
    </source>
</evidence>
<dbReference type="EC" id="1.-.-.-" evidence="3"/>
<accession>A0ABU4VHK8</accession>
<organism evidence="3 4">
    <name type="scientific">Patulibacter brassicae</name>
    <dbReference type="NCBI Taxonomy" id="1705717"/>
    <lineage>
        <taxon>Bacteria</taxon>
        <taxon>Bacillati</taxon>
        <taxon>Actinomycetota</taxon>
        <taxon>Thermoleophilia</taxon>
        <taxon>Solirubrobacterales</taxon>
        <taxon>Patulibacteraceae</taxon>
        <taxon>Patulibacter</taxon>
    </lineage>
</organism>
<proteinExistence type="predicted"/>
<gene>
    <name evidence="3" type="ORF">SK069_06680</name>
</gene>
<keyword evidence="3" id="KW-0560">Oxidoreductase</keyword>
<feature type="domain" description="FAD-binding" evidence="2">
    <location>
        <begin position="15"/>
        <end position="335"/>
    </location>
</feature>
<feature type="compositionally biased region" description="Basic and acidic residues" evidence="1">
    <location>
        <begin position="520"/>
        <end position="533"/>
    </location>
</feature>